<evidence type="ECO:0000259" key="7">
    <source>
        <dbReference type="Pfam" id="PF07732"/>
    </source>
</evidence>
<keyword evidence="4" id="KW-0186">Copper</keyword>
<reference evidence="8" key="1">
    <citation type="submission" date="2020-04" db="EMBL/GenBank/DDBJ databases">
        <authorList>
            <person name="Alioto T."/>
            <person name="Alioto T."/>
            <person name="Gomez Garrido J."/>
        </authorList>
    </citation>
    <scope>NUCLEOTIDE SEQUENCE</scope>
    <source>
        <strain evidence="8">A484AB</strain>
    </source>
</reference>
<dbReference type="Gene3D" id="2.60.40.420">
    <property type="entry name" value="Cupredoxins - blue copper proteins"/>
    <property type="match status" value="3"/>
</dbReference>
<dbReference type="Proteomes" id="UP001152795">
    <property type="component" value="Unassembled WGS sequence"/>
</dbReference>
<dbReference type="SUPFAM" id="SSF49503">
    <property type="entry name" value="Cupredoxins"/>
    <property type="match status" value="3"/>
</dbReference>
<protein>
    <submittedName>
        <fullName evidence="8">L-ascorbate oxidase-like</fullName>
    </submittedName>
</protein>
<dbReference type="AlphaFoldDB" id="A0A6S7G9S1"/>
<dbReference type="InterPro" id="IPR002355">
    <property type="entry name" value="Cu_oxidase_Cu_BS"/>
</dbReference>
<dbReference type="InterPro" id="IPR001117">
    <property type="entry name" value="Cu-oxidase_2nd"/>
</dbReference>
<dbReference type="InterPro" id="IPR011707">
    <property type="entry name" value="Cu-oxidase-like_N"/>
</dbReference>
<feature type="domain" description="Plastocyanin-like" evidence="5">
    <location>
        <begin position="228"/>
        <end position="335"/>
    </location>
</feature>
<accession>A0A6S7G9S1</accession>
<dbReference type="PROSITE" id="PS00079">
    <property type="entry name" value="MULTICOPPER_OXIDASE1"/>
    <property type="match status" value="1"/>
</dbReference>
<keyword evidence="2" id="KW-0479">Metal-binding</keyword>
<dbReference type="InterPro" id="IPR008972">
    <property type="entry name" value="Cupredoxin"/>
</dbReference>
<feature type="non-terminal residue" evidence="8">
    <location>
        <position position="1"/>
    </location>
</feature>
<dbReference type="OrthoDB" id="2121828at2759"/>
<comment type="caution">
    <text evidence="8">The sequence shown here is derived from an EMBL/GenBank/DDBJ whole genome shotgun (WGS) entry which is preliminary data.</text>
</comment>
<evidence type="ECO:0000256" key="4">
    <source>
        <dbReference type="ARBA" id="ARBA00023008"/>
    </source>
</evidence>
<dbReference type="PANTHER" id="PTHR11709:SF394">
    <property type="entry name" value="FI03373P-RELATED"/>
    <property type="match status" value="1"/>
</dbReference>
<evidence type="ECO:0000256" key="3">
    <source>
        <dbReference type="ARBA" id="ARBA00023002"/>
    </source>
</evidence>
<dbReference type="EMBL" id="CACRXK020001206">
    <property type="protein sequence ID" value="CAB3987633.1"/>
    <property type="molecule type" value="Genomic_DNA"/>
</dbReference>
<feature type="domain" description="Plastocyanin-like" evidence="6">
    <location>
        <begin position="457"/>
        <end position="609"/>
    </location>
</feature>
<dbReference type="GO" id="GO:0016491">
    <property type="term" value="F:oxidoreductase activity"/>
    <property type="evidence" value="ECO:0007669"/>
    <property type="project" value="UniProtKB-KW"/>
</dbReference>
<evidence type="ECO:0000256" key="1">
    <source>
        <dbReference type="ARBA" id="ARBA00010609"/>
    </source>
</evidence>
<dbReference type="Pfam" id="PF00394">
    <property type="entry name" value="Cu-oxidase"/>
    <property type="match status" value="1"/>
</dbReference>
<dbReference type="PROSITE" id="PS00080">
    <property type="entry name" value="MULTICOPPER_OXIDASE2"/>
    <property type="match status" value="1"/>
</dbReference>
<dbReference type="GO" id="GO:0005507">
    <property type="term" value="F:copper ion binding"/>
    <property type="evidence" value="ECO:0007669"/>
    <property type="project" value="InterPro"/>
</dbReference>
<dbReference type="CDD" id="cd04205">
    <property type="entry name" value="CuRO_2_LCC_like"/>
    <property type="match status" value="1"/>
</dbReference>
<proteinExistence type="inferred from homology"/>
<organism evidence="8 9">
    <name type="scientific">Paramuricea clavata</name>
    <name type="common">Red gorgonian</name>
    <name type="synonym">Violescent sea-whip</name>
    <dbReference type="NCBI Taxonomy" id="317549"/>
    <lineage>
        <taxon>Eukaryota</taxon>
        <taxon>Metazoa</taxon>
        <taxon>Cnidaria</taxon>
        <taxon>Anthozoa</taxon>
        <taxon>Octocorallia</taxon>
        <taxon>Malacalcyonacea</taxon>
        <taxon>Plexauridae</taxon>
        <taxon>Paramuricea</taxon>
    </lineage>
</organism>
<gene>
    <name evidence="8" type="ORF">PACLA_8A003689</name>
</gene>
<name>A0A6S7G9S1_PARCT</name>
<dbReference type="InterPro" id="IPR011706">
    <property type="entry name" value="Cu-oxidase_C"/>
</dbReference>
<feature type="domain" description="Plastocyanin-like" evidence="7">
    <location>
        <begin position="62"/>
        <end position="171"/>
    </location>
</feature>
<evidence type="ECO:0000256" key="2">
    <source>
        <dbReference type="ARBA" id="ARBA00022723"/>
    </source>
</evidence>
<evidence type="ECO:0000313" key="9">
    <source>
        <dbReference type="Proteomes" id="UP001152795"/>
    </source>
</evidence>
<dbReference type="InterPro" id="IPR045087">
    <property type="entry name" value="Cu-oxidase_fam"/>
</dbReference>
<dbReference type="Pfam" id="PF07731">
    <property type="entry name" value="Cu-oxidase_2"/>
    <property type="match status" value="1"/>
</dbReference>
<keyword evidence="3" id="KW-0560">Oxidoreductase</keyword>
<comment type="similarity">
    <text evidence="1">Belongs to the multicopper oxidase family.</text>
</comment>
<keyword evidence="9" id="KW-1185">Reference proteome</keyword>
<evidence type="ECO:0000259" key="6">
    <source>
        <dbReference type="Pfam" id="PF07731"/>
    </source>
</evidence>
<sequence length="626" mass="70838">MQNDARIRGQDTDEECFDQANYITCTSASGYNPSVCDCKRRWRCYIKFNITKVPDHPDTGVDPNDVFRINNGLIGPTIIARSNAVLVVDVFNNIVGAPDDDDVSMHWHGMHQVGVPWMDGVGYVTQWPIPPGGRFRYIFRAKPSGTHWYHSHMRSQRDKGMYGALIIRENKRDIYHPNKLGRFRDEPDKKTLAIREHMKQETAADPVPCFPDNSEMPDLDEILEWFQINGYKLDSKIDEENVKPFFNVQPGENYRFRLIGTMSQTILRFSIDHHKLYVISTDGYLTRPFETDVLIMHVGERYDFILKADDSVEPGTVYPIRIESVAVRCDDFSKPERLGFAYLRYTKGSSAETVIVNEHKSRCYTGGCTALNCPFKSYPKGASDVTLECHDVYDVLRLLYPTPNTDIPSATDISFEGFFNVGIKGQGVATVNGIKFKQASEPLVQSHYNNQTLDECKYQDTLECESNPTPSCPHTVHIPKQHKMKTIRFVFSSISSGGSLSSIRTHPMHMHGHSFFVAKIAYPSYDHNGTIVSQTEDLTIPNCGPGTWKDDVQPEGIRVDSETIRKDVIIIPAGGYVVVDFLADNPGWWFLHCHIDVHLSNGMGIVVGELPECQNPPLPDLMEQTN</sequence>
<evidence type="ECO:0000259" key="5">
    <source>
        <dbReference type="Pfam" id="PF00394"/>
    </source>
</evidence>
<dbReference type="PANTHER" id="PTHR11709">
    <property type="entry name" value="MULTI-COPPER OXIDASE"/>
    <property type="match status" value="1"/>
</dbReference>
<dbReference type="InterPro" id="IPR033138">
    <property type="entry name" value="Cu_oxidase_CS"/>
</dbReference>
<dbReference type="Pfam" id="PF07732">
    <property type="entry name" value="Cu-oxidase_3"/>
    <property type="match status" value="1"/>
</dbReference>
<evidence type="ECO:0000313" key="8">
    <source>
        <dbReference type="EMBL" id="CAB3987633.1"/>
    </source>
</evidence>